<dbReference type="EMBL" id="BARV01000799">
    <property type="protein sequence ID" value="GAI02145.1"/>
    <property type="molecule type" value="Genomic_DNA"/>
</dbReference>
<dbReference type="EMBL" id="BARW01000032">
    <property type="protein sequence ID" value="GAI68492.1"/>
    <property type="molecule type" value="Genomic_DNA"/>
</dbReference>
<comment type="caution">
    <text evidence="2">The sequence shown here is derived from an EMBL/GenBank/DDBJ whole genome shotgun (WGS) entry which is preliminary data.</text>
</comment>
<accession>X1KUL0</accession>
<dbReference type="AlphaFoldDB" id="X1KUL0"/>
<evidence type="ECO:0000313" key="5">
    <source>
        <dbReference type="EMBL" id="GAI68492.1"/>
    </source>
</evidence>
<gene>
    <name evidence="1" type="ORF">S06H3_00813</name>
    <name evidence="2" type="ORF">S06H3_01434</name>
    <name evidence="3" type="ORF">S06H3_02670</name>
    <name evidence="4" type="ORF">S12H4_00333</name>
    <name evidence="5" type="ORF">S12H4_00337</name>
</gene>
<evidence type="ECO:0000313" key="1">
    <source>
        <dbReference type="EMBL" id="GAH94529.1"/>
    </source>
</evidence>
<dbReference type="EMBL" id="BARV01000174">
    <property type="protein sequence ID" value="GAH94529.1"/>
    <property type="molecule type" value="Genomic_DNA"/>
</dbReference>
<proteinExistence type="predicted"/>
<evidence type="ECO:0000313" key="2">
    <source>
        <dbReference type="EMBL" id="GAH97320.1"/>
    </source>
</evidence>
<reference evidence="2" key="1">
    <citation type="journal article" date="2014" name="Front. Microbiol.">
        <title>High frequency of phylogenetically diverse reductive dehalogenase-homologous genes in deep subseafloor sedimentary metagenomes.</title>
        <authorList>
            <person name="Kawai M."/>
            <person name="Futagami T."/>
            <person name="Toyoda A."/>
            <person name="Takaki Y."/>
            <person name="Nishi S."/>
            <person name="Hori S."/>
            <person name="Arai W."/>
            <person name="Tsubouchi T."/>
            <person name="Morono Y."/>
            <person name="Uchiyama I."/>
            <person name="Ito T."/>
            <person name="Fujiyama A."/>
            <person name="Inagaki F."/>
            <person name="Takami H."/>
        </authorList>
    </citation>
    <scope>NUCLEOTIDE SEQUENCE</scope>
    <source>
        <strain evidence="2">Expedition CK06-06</strain>
    </source>
</reference>
<evidence type="ECO:0000313" key="3">
    <source>
        <dbReference type="EMBL" id="GAI02145.1"/>
    </source>
</evidence>
<organism evidence="2">
    <name type="scientific">marine sediment metagenome</name>
    <dbReference type="NCBI Taxonomy" id="412755"/>
    <lineage>
        <taxon>unclassified sequences</taxon>
        <taxon>metagenomes</taxon>
        <taxon>ecological metagenomes</taxon>
    </lineage>
</organism>
<sequence length="71" mass="7905">MMDQESPTNPNPCPLKMPPDHCPKCGFYLDNRCCYPQLILFFSIWPSDLACVAYAPITKKQGSKPSSDPLG</sequence>
<dbReference type="EMBL" id="BARW01000032">
    <property type="protein sequence ID" value="GAI68480.1"/>
    <property type="molecule type" value="Genomic_DNA"/>
</dbReference>
<dbReference type="EMBL" id="BARV01000358">
    <property type="protein sequence ID" value="GAH97320.1"/>
    <property type="molecule type" value="Genomic_DNA"/>
</dbReference>
<name>X1KUL0_9ZZZZ</name>
<protein>
    <submittedName>
        <fullName evidence="2">Uncharacterized protein</fullName>
    </submittedName>
</protein>
<evidence type="ECO:0000313" key="4">
    <source>
        <dbReference type="EMBL" id="GAI68480.1"/>
    </source>
</evidence>